<evidence type="ECO:0000313" key="3">
    <source>
        <dbReference type="EMBL" id="CAE7224545.1"/>
    </source>
</evidence>
<protein>
    <recommendedName>
        <fullName evidence="5">PS II complex 12 kDa extrinsic protein</fullName>
    </recommendedName>
</protein>
<name>A0A812KBI0_9DINO</name>
<keyword evidence="2" id="KW-0732">Signal</keyword>
<dbReference type="Proteomes" id="UP000604046">
    <property type="component" value="Unassembled WGS sequence"/>
</dbReference>
<dbReference type="OrthoDB" id="10504897at2759"/>
<feature type="region of interest" description="Disordered" evidence="1">
    <location>
        <begin position="34"/>
        <end position="60"/>
    </location>
</feature>
<evidence type="ECO:0000256" key="2">
    <source>
        <dbReference type="SAM" id="SignalP"/>
    </source>
</evidence>
<comment type="caution">
    <text evidence="3">The sequence shown here is derived from an EMBL/GenBank/DDBJ whole genome shotgun (WGS) entry which is preliminary data.</text>
</comment>
<evidence type="ECO:0000256" key="1">
    <source>
        <dbReference type="SAM" id="MobiDB-lite"/>
    </source>
</evidence>
<accession>A0A812KBI0</accession>
<reference evidence="3" key="1">
    <citation type="submission" date="2021-02" db="EMBL/GenBank/DDBJ databases">
        <authorList>
            <person name="Dougan E. K."/>
            <person name="Rhodes N."/>
            <person name="Thang M."/>
            <person name="Chan C."/>
        </authorList>
    </citation>
    <scope>NUCLEOTIDE SEQUENCE</scope>
</reference>
<evidence type="ECO:0000313" key="4">
    <source>
        <dbReference type="Proteomes" id="UP000604046"/>
    </source>
</evidence>
<evidence type="ECO:0008006" key="5">
    <source>
        <dbReference type="Google" id="ProtNLM"/>
    </source>
</evidence>
<feature type="signal peptide" evidence="2">
    <location>
        <begin position="1"/>
        <end position="20"/>
    </location>
</feature>
<keyword evidence="4" id="KW-1185">Reference proteome</keyword>
<dbReference type="AlphaFoldDB" id="A0A812KBI0"/>
<sequence>MSSRIWGLALVCLAQAAANATDMMVRGPSGASMTAAEFQKAKQAHRSDPANNPDPAATLGLRKNMGYDVKNGRVGPWRAHDDSVRRGSPVNADLDRVIGHFPNGSVVTLRELVAAQEFHKRNPKAPKPEALQLAGTSYTSSVSRKSDENGVRMKQVRFEAKGPGSTAFCVPVSRQGVVKHWSVKADCAKPSDSPEQAASSVNLLGLSLGMTMVLGATLRAKQAQQKSRLLRRSAANAVVEADRGQCLNMTLEPVDSVYEQLPTFEDATGSFYGLPSDKQHAILRAGASCGCRYQAPTLQHGLRAGAFGDPRMCRRRSL</sequence>
<gene>
    <name evidence="3" type="ORF">SNAT2548_LOCUS8563</name>
</gene>
<organism evidence="3 4">
    <name type="scientific">Symbiodinium natans</name>
    <dbReference type="NCBI Taxonomy" id="878477"/>
    <lineage>
        <taxon>Eukaryota</taxon>
        <taxon>Sar</taxon>
        <taxon>Alveolata</taxon>
        <taxon>Dinophyceae</taxon>
        <taxon>Suessiales</taxon>
        <taxon>Symbiodiniaceae</taxon>
        <taxon>Symbiodinium</taxon>
    </lineage>
</organism>
<dbReference type="EMBL" id="CAJNDS010000641">
    <property type="protein sequence ID" value="CAE7224545.1"/>
    <property type="molecule type" value="Genomic_DNA"/>
</dbReference>
<feature type="chain" id="PRO_5032931670" description="PS II complex 12 kDa extrinsic protein" evidence="2">
    <location>
        <begin position="21"/>
        <end position="318"/>
    </location>
</feature>
<proteinExistence type="predicted"/>